<feature type="non-terminal residue" evidence="1">
    <location>
        <position position="1"/>
    </location>
</feature>
<organism evidence="1 2">
    <name type="scientific">Gigaspora margarita</name>
    <dbReference type="NCBI Taxonomy" id="4874"/>
    <lineage>
        <taxon>Eukaryota</taxon>
        <taxon>Fungi</taxon>
        <taxon>Fungi incertae sedis</taxon>
        <taxon>Mucoromycota</taxon>
        <taxon>Glomeromycotina</taxon>
        <taxon>Glomeromycetes</taxon>
        <taxon>Diversisporales</taxon>
        <taxon>Gigasporaceae</taxon>
        <taxon>Gigaspora</taxon>
    </lineage>
</organism>
<name>A0ABN7WJX6_GIGMA</name>
<dbReference type="EMBL" id="CAJVQB010048787">
    <property type="protein sequence ID" value="CAG8834164.1"/>
    <property type="molecule type" value="Genomic_DNA"/>
</dbReference>
<proteinExistence type="predicted"/>
<gene>
    <name evidence="1" type="ORF">GMARGA_LOCUS31913</name>
</gene>
<feature type="non-terminal residue" evidence="1">
    <location>
        <position position="53"/>
    </location>
</feature>
<sequence length="53" mass="6042">NFAKAVIESLKERLPNHALIDLFHILDPKELPIDKNIKIPAIINGIELLNEWA</sequence>
<dbReference type="Proteomes" id="UP000789901">
    <property type="component" value="Unassembled WGS sequence"/>
</dbReference>
<keyword evidence="2" id="KW-1185">Reference proteome</keyword>
<evidence type="ECO:0000313" key="1">
    <source>
        <dbReference type="EMBL" id="CAG8834164.1"/>
    </source>
</evidence>
<comment type="caution">
    <text evidence="1">The sequence shown here is derived from an EMBL/GenBank/DDBJ whole genome shotgun (WGS) entry which is preliminary data.</text>
</comment>
<reference evidence="1 2" key="1">
    <citation type="submission" date="2021-06" db="EMBL/GenBank/DDBJ databases">
        <authorList>
            <person name="Kallberg Y."/>
            <person name="Tangrot J."/>
            <person name="Rosling A."/>
        </authorList>
    </citation>
    <scope>NUCLEOTIDE SEQUENCE [LARGE SCALE GENOMIC DNA]</scope>
    <source>
        <strain evidence="1 2">120-4 pot B 10/14</strain>
    </source>
</reference>
<protein>
    <submittedName>
        <fullName evidence="1">1696_t:CDS:1</fullName>
    </submittedName>
</protein>
<accession>A0ABN7WJX6</accession>
<evidence type="ECO:0000313" key="2">
    <source>
        <dbReference type="Proteomes" id="UP000789901"/>
    </source>
</evidence>